<dbReference type="SMART" id="SM00354">
    <property type="entry name" value="HTH_LACI"/>
    <property type="match status" value="1"/>
</dbReference>
<evidence type="ECO:0000256" key="4">
    <source>
        <dbReference type="SAM" id="MobiDB-lite"/>
    </source>
</evidence>
<feature type="domain" description="HTH lacI-type" evidence="5">
    <location>
        <begin position="1"/>
        <end position="53"/>
    </location>
</feature>
<dbReference type="Gene3D" id="1.10.260.40">
    <property type="entry name" value="lambda repressor-like DNA-binding domains"/>
    <property type="match status" value="1"/>
</dbReference>
<feature type="region of interest" description="Disordered" evidence="4">
    <location>
        <begin position="305"/>
        <end position="333"/>
    </location>
</feature>
<sequence>MRDVAEAAGVSLKTVSRVVNDEPGVKGDLRDRVLSAVEKLDYRHNLVASNLRRSDARTGVIGVLVQDLANSFSSSLVRALEDAMRPHKVMIVAASLDETTLREQHMVENLISRRVDGLVLVPASARQDYLAPEVRSGFPVVFADRAPRGIETDSVVIDHALGGFIAVDHLLANGHRRIAIIADSSTITTASERVRGVRAAFTKYGLEVPEDLVRVGERTEEGARAAVHALRGLPDPPTAIFAGRNTIAQGAVRALSQRGERERVALVGFDDFPMSDLLGLTVIRQDVSRLGALVGERLLARIQGDTSPPSQQVLPPALIARGSGEIPPPRVAG</sequence>
<dbReference type="EMBL" id="BAAAPO010000044">
    <property type="protein sequence ID" value="GAA1803779.1"/>
    <property type="molecule type" value="Genomic_DNA"/>
</dbReference>
<organism evidence="6 7">
    <name type="scientific">Nostocoides veronense</name>
    <dbReference type="NCBI Taxonomy" id="330836"/>
    <lineage>
        <taxon>Bacteria</taxon>
        <taxon>Bacillati</taxon>
        <taxon>Actinomycetota</taxon>
        <taxon>Actinomycetes</taxon>
        <taxon>Micrococcales</taxon>
        <taxon>Intrasporangiaceae</taxon>
        <taxon>Nostocoides</taxon>
    </lineage>
</organism>
<dbReference type="CDD" id="cd06267">
    <property type="entry name" value="PBP1_LacI_sugar_binding-like"/>
    <property type="match status" value="1"/>
</dbReference>
<proteinExistence type="predicted"/>
<dbReference type="InterPro" id="IPR010982">
    <property type="entry name" value="Lambda_DNA-bd_dom_sf"/>
</dbReference>
<evidence type="ECO:0000256" key="1">
    <source>
        <dbReference type="ARBA" id="ARBA00023015"/>
    </source>
</evidence>
<dbReference type="Gene3D" id="3.40.50.2300">
    <property type="match status" value="2"/>
</dbReference>
<dbReference type="PANTHER" id="PTHR30146:SF109">
    <property type="entry name" value="HTH-TYPE TRANSCRIPTIONAL REGULATOR GALS"/>
    <property type="match status" value="1"/>
</dbReference>
<evidence type="ECO:0000259" key="5">
    <source>
        <dbReference type="PROSITE" id="PS50932"/>
    </source>
</evidence>
<keyword evidence="2 6" id="KW-0238">DNA-binding</keyword>
<keyword evidence="3" id="KW-0804">Transcription</keyword>
<dbReference type="GO" id="GO:0003677">
    <property type="term" value="F:DNA binding"/>
    <property type="evidence" value="ECO:0007669"/>
    <property type="project" value="UniProtKB-KW"/>
</dbReference>
<dbReference type="RefSeq" id="WP_425564456.1">
    <property type="nucleotide sequence ID" value="NZ_BAAAPO010000044.1"/>
</dbReference>
<keyword evidence="1" id="KW-0805">Transcription regulation</keyword>
<evidence type="ECO:0000256" key="3">
    <source>
        <dbReference type="ARBA" id="ARBA00023163"/>
    </source>
</evidence>
<dbReference type="InterPro" id="IPR000843">
    <property type="entry name" value="HTH_LacI"/>
</dbReference>
<evidence type="ECO:0000256" key="2">
    <source>
        <dbReference type="ARBA" id="ARBA00023125"/>
    </source>
</evidence>
<dbReference type="InterPro" id="IPR001761">
    <property type="entry name" value="Peripla_BP/Lac1_sug-bd_dom"/>
</dbReference>
<dbReference type="SUPFAM" id="SSF53822">
    <property type="entry name" value="Periplasmic binding protein-like I"/>
    <property type="match status" value="1"/>
</dbReference>
<dbReference type="SUPFAM" id="SSF47413">
    <property type="entry name" value="lambda repressor-like DNA-binding domains"/>
    <property type="match status" value="1"/>
</dbReference>
<reference evidence="7" key="1">
    <citation type="journal article" date="2019" name="Int. J. Syst. Evol. Microbiol.">
        <title>The Global Catalogue of Microorganisms (GCM) 10K type strain sequencing project: providing services to taxonomists for standard genome sequencing and annotation.</title>
        <authorList>
            <consortium name="The Broad Institute Genomics Platform"/>
            <consortium name="The Broad Institute Genome Sequencing Center for Infectious Disease"/>
            <person name="Wu L."/>
            <person name="Ma J."/>
        </authorList>
    </citation>
    <scope>NUCLEOTIDE SEQUENCE [LARGE SCALE GENOMIC DNA]</scope>
    <source>
        <strain evidence="7">JCM 15592</strain>
    </source>
</reference>
<protein>
    <submittedName>
        <fullName evidence="6">LacI family DNA-binding transcriptional regulator</fullName>
    </submittedName>
</protein>
<dbReference type="PROSITE" id="PS50932">
    <property type="entry name" value="HTH_LACI_2"/>
    <property type="match status" value="1"/>
</dbReference>
<dbReference type="PROSITE" id="PS00356">
    <property type="entry name" value="HTH_LACI_1"/>
    <property type="match status" value="1"/>
</dbReference>
<gene>
    <name evidence="6" type="ORF">GCM10009811_29280</name>
</gene>
<dbReference type="Pfam" id="PF00532">
    <property type="entry name" value="Peripla_BP_1"/>
    <property type="match status" value="1"/>
</dbReference>
<evidence type="ECO:0000313" key="7">
    <source>
        <dbReference type="Proteomes" id="UP001499938"/>
    </source>
</evidence>
<keyword evidence="7" id="KW-1185">Reference proteome</keyword>
<dbReference type="Proteomes" id="UP001499938">
    <property type="component" value="Unassembled WGS sequence"/>
</dbReference>
<dbReference type="CDD" id="cd01392">
    <property type="entry name" value="HTH_LacI"/>
    <property type="match status" value="1"/>
</dbReference>
<dbReference type="PANTHER" id="PTHR30146">
    <property type="entry name" value="LACI-RELATED TRANSCRIPTIONAL REPRESSOR"/>
    <property type="match status" value="1"/>
</dbReference>
<dbReference type="InterPro" id="IPR028082">
    <property type="entry name" value="Peripla_BP_I"/>
</dbReference>
<accession>A0ABP4Y4R8</accession>
<comment type="caution">
    <text evidence="6">The sequence shown here is derived from an EMBL/GenBank/DDBJ whole genome shotgun (WGS) entry which is preliminary data.</text>
</comment>
<name>A0ABP4Y4R8_9MICO</name>
<evidence type="ECO:0000313" key="6">
    <source>
        <dbReference type="EMBL" id="GAA1803779.1"/>
    </source>
</evidence>
<dbReference type="Pfam" id="PF00356">
    <property type="entry name" value="LacI"/>
    <property type="match status" value="1"/>
</dbReference>